<proteinExistence type="predicted"/>
<protein>
    <submittedName>
        <fullName evidence="1">Uncharacterized protein</fullName>
    </submittedName>
</protein>
<reference evidence="1 2" key="1">
    <citation type="submission" date="2018-02" db="EMBL/GenBank/DDBJ databases">
        <title>Draft genome of wild Prunus yedoensis var. nudiflora.</title>
        <authorList>
            <person name="Baek S."/>
            <person name="Kim J.-H."/>
            <person name="Choi K."/>
            <person name="Kim G.-B."/>
            <person name="Cho A."/>
            <person name="Jang H."/>
            <person name="Shin C.-H."/>
            <person name="Yu H.-J."/>
            <person name="Mun J.-H."/>
        </authorList>
    </citation>
    <scope>NUCLEOTIDE SEQUENCE [LARGE SCALE GENOMIC DNA]</scope>
    <source>
        <strain evidence="2">cv. Jeju island</strain>
        <tissue evidence="1">Leaf</tissue>
    </source>
</reference>
<keyword evidence="2" id="KW-1185">Reference proteome</keyword>
<name>A0A314YP35_PRUYE</name>
<evidence type="ECO:0000313" key="1">
    <source>
        <dbReference type="EMBL" id="PQQ07499.1"/>
    </source>
</evidence>
<organism evidence="1 2">
    <name type="scientific">Prunus yedoensis var. nudiflora</name>
    <dbReference type="NCBI Taxonomy" id="2094558"/>
    <lineage>
        <taxon>Eukaryota</taxon>
        <taxon>Viridiplantae</taxon>
        <taxon>Streptophyta</taxon>
        <taxon>Embryophyta</taxon>
        <taxon>Tracheophyta</taxon>
        <taxon>Spermatophyta</taxon>
        <taxon>Magnoliopsida</taxon>
        <taxon>eudicotyledons</taxon>
        <taxon>Gunneridae</taxon>
        <taxon>Pentapetalae</taxon>
        <taxon>rosids</taxon>
        <taxon>fabids</taxon>
        <taxon>Rosales</taxon>
        <taxon>Rosaceae</taxon>
        <taxon>Amygdaloideae</taxon>
        <taxon>Amygdaleae</taxon>
        <taxon>Prunus</taxon>
    </lineage>
</organism>
<dbReference type="AlphaFoldDB" id="A0A314YP35"/>
<evidence type="ECO:0000313" key="2">
    <source>
        <dbReference type="Proteomes" id="UP000250321"/>
    </source>
</evidence>
<gene>
    <name evidence="1" type="ORF">Pyn_23530</name>
</gene>
<accession>A0A314YP35</accession>
<sequence length="97" mass="10320">MATITDSIALYSSAQNSYPAGDIVKAGSFHLCSPETGCVAGIQGLEGSIASQTIARFLQFSKSQAFSIICPHCLSSSGYHSRCLIKYPPTTKMPKED</sequence>
<dbReference type="EMBL" id="PJQY01000852">
    <property type="protein sequence ID" value="PQQ07499.1"/>
    <property type="molecule type" value="Genomic_DNA"/>
</dbReference>
<dbReference type="Proteomes" id="UP000250321">
    <property type="component" value="Unassembled WGS sequence"/>
</dbReference>
<comment type="caution">
    <text evidence="1">The sequence shown here is derived from an EMBL/GenBank/DDBJ whole genome shotgun (WGS) entry which is preliminary data.</text>
</comment>